<dbReference type="Gene3D" id="3.30.420.10">
    <property type="entry name" value="Ribonuclease H-like superfamily/Ribonuclease H"/>
    <property type="match status" value="1"/>
</dbReference>
<evidence type="ECO:0000313" key="2">
    <source>
        <dbReference type="Proteomes" id="UP000735302"/>
    </source>
</evidence>
<protein>
    <submittedName>
        <fullName evidence="1">Histone-lysine N-methyltransferase SETMAR</fullName>
    </submittedName>
</protein>
<organism evidence="1 2">
    <name type="scientific">Plakobranchus ocellatus</name>
    <dbReference type="NCBI Taxonomy" id="259542"/>
    <lineage>
        <taxon>Eukaryota</taxon>
        <taxon>Metazoa</taxon>
        <taxon>Spiralia</taxon>
        <taxon>Lophotrochozoa</taxon>
        <taxon>Mollusca</taxon>
        <taxon>Gastropoda</taxon>
        <taxon>Heterobranchia</taxon>
        <taxon>Euthyneura</taxon>
        <taxon>Panpulmonata</taxon>
        <taxon>Sacoglossa</taxon>
        <taxon>Placobranchoidea</taxon>
        <taxon>Plakobranchidae</taxon>
        <taxon>Plakobranchus</taxon>
    </lineage>
</organism>
<evidence type="ECO:0000313" key="1">
    <source>
        <dbReference type="EMBL" id="GFO36732.1"/>
    </source>
</evidence>
<comment type="caution">
    <text evidence="1">The sequence shown here is derived from an EMBL/GenBank/DDBJ whole genome shotgun (WGS) entry which is preliminary data.</text>
</comment>
<name>A0AAV4CXU9_9GAST</name>
<dbReference type="GO" id="GO:0003676">
    <property type="term" value="F:nucleic acid binding"/>
    <property type="evidence" value="ECO:0007669"/>
    <property type="project" value="InterPro"/>
</dbReference>
<dbReference type="AlphaFoldDB" id="A0AAV4CXU9"/>
<accession>A0AAV4CXU9</accession>
<sequence>MVPGLDCGQDEEEFPNRSAAAIAVLALLTAFKKQVETEDDLSELRNWFDNFDVDFFRVGINSLLSRWQKCIDLQGDYVEK</sequence>
<proteinExistence type="predicted"/>
<gene>
    <name evidence="1" type="ORF">PoB_006323700</name>
</gene>
<dbReference type="InterPro" id="IPR036397">
    <property type="entry name" value="RNaseH_sf"/>
</dbReference>
<reference evidence="1 2" key="1">
    <citation type="journal article" date="2021" name="Elife">
        <title>Chloroplast acquisition without the gene transfer in kleptoplastic sea slugs, Plakobranchus ocellatus.</title>
        <authorList>
            <person name="Maeda T."/>
            <person name="Takahashi S."/>
            <person name="Yoshida T."/>
            <person name="Shimamura S."/>
            <person name="Takaki Y."/>
            <person name="Nagai Y."/>
            <person name="Toyoda A."/>
            <person name="Suzuki Y."/>
            <person name="Arimoto A."/>
            <person name="Ishii H."/>
            <person name="Satoh N."/>
            <person name="Nishiyama T."/>
            <person name="Hasebe M."/>
            <person name="Maruyama T."/>
            <person name="Minagawa J."/>
            <person name="Obokata J."/>
            <person name="Shigenobu S."/>
        </authorList>
    </citation>
    <scope>NUCLEOTIDE SEQUENCE [LARGE SCALE GENOMIC DNA]</scope>
</reference>
<dbReference type="EMBL" id="BLXT01007134">
    <property type="protein sequence ID" value="GFO36732.1"/>
    <property type="molecule type" value="Genomic_DNA"/>
</dbReference>
<keyword evidence="2" id="KW-1185">Reference proteome</keyword>
<dbReference type="Proteomes" id="UP000735302">
    <property type="component" value="Unassembled WGS sequence"/>
</dbReference>